<keyword evidence="2" id="KW-1185">Reference proteome</keyword>
<dbReference type="STRING" id="157652.A0A371HX99"/>
<dbReference type="InterPro" id="IPR052035">
    <property type="entry name" value="ZnF_BED_domain_contain"/>
</dbReference>
<dbReference type="PANTHER" id="PTHR46481:SF8">
    <property type="entry name" value="ZINC FINGER BED DOMAIN-CONTAINING PROTEIN RICESLEEPER 1-LIKE"/>
    <property type="match status" value="1"/>
</dbReference>
<dbReference type="AlphaFoldDB" id="A0A371HX99"/>
<gene>
    <name evidence="1" type="ORF">CR513_08480</name>
</gene>
<name>A0A371HX99_MUCPR</name>
<dbReference type="EMBL" id="QJKJ01001472">
    <property type="protein sequence ID" value="RDY07418.1"/>
    <property type="molecule type" value="Genomic_DNA"/>
</dbReference>
<feature type="non-terminal residue" evidence="1">
    <location>
        <position position="1"/>
    </location>
</feature>
<protein>
    <submittedName>
        <fullName evidence="1">Zinc finger BED domain-containing protein RICESLEEPER 2</fullName>
    </submittedName>
</protein>
<dbReference type="OrthoDB" id="1431196at2759"/>
<comment type="caution">
    <text evidence="1">The sequence shown here is derived from an EMBL/GenBank/DDBJ whole genome shotgun (WGS) entry which is preliminary data.</text>
</comment>
<reference evidence="1" key="1">
    <citation type="submission" date="2018-05" db="EMBL/GenBank/DDBJ databases">
        <title>Draft genome of Mucuna pruriens seed.</title>
        <authorList>
            <person name="Nnadi N.E."/>
            <person name="Vos R."/>
            <person name="Hasami M.H."/>
            <person name="Devisetty U.K."/>
            <person name="Aguiy J.C."/>
        </authorList>
    </citation>
    <scope>NUCLEOTIDE SEQUENCE [LARGE SCALE GENOMIC DNA]</scope>
    <source>
        <strain evidence="1">JCA_2017</strain>
    </source>
</reference>
<dbReference type="InterPro" id="IPR012337">
    <property type="entry name" value="RNaseH-like_sf"/>
</dbReference>
<sequence>NGLVPREGHIYMHYCVHILNLIVKKGIKDIDDSVLRILGVVKYIGLLPSRFMKFKECIEQLNFEYKTHIFLDVETRWNSTYLMLDATLKHKKAFKGLEFHDMKYANVLVKEKNVPFYKDWEYVDIFCEATLCIFGTSYVTSDMYMLETIGIWHGINLLLKPDNKANELKSRSKSSLKSLLNNEYKGHKEGA</sequence>
<evidence type="ECO:0000313" key="2">
    <source>
        <dbReference type="Proteomes" id="UP000257109"/>
    </source>
</evidence>
<organism evidence="1 2">
    <name type="scientific">Mucuna pruriens</name>
    <name type="common">Velvet bean</name>
    <name type="synonym">Dolichos pruriens</name>
    <dbReference type="NCBI Taxonomy" id="157652"/>
    <lineage>
        <taxon>Eukaryota</taxon>
        <taxon>Viridiplantae</taxon>
        <taxon>Streptophyta</taxon>
        <taxon>Embryophyta</taxon>
        <taxon>Tracheophyta</taxon>
        <taxon>Spermatophyta</taxon>
        <taxon>Magnoliopsida</taxon>
        <taxon>eudicotyledons</taxon>
        <taxon>Gunneridae</taxon>
        <taxon>Pentapetalae</taxon>
        <taxon>rosids</taxon>
        <taxon>fabids</taxon>
        <taxon>Fabales</taxon>
        <taxon>Fabaceae</taxon>
        <taxon>Papilionoideae</taxon>
        <taxon>50 kb inversion clade</taxon>
        <taxon>NPAAA clade</taxon>
        <taxon>indigoferoid/millettioid clade</taxon>
        <taxon>Phaseoleae</taxon>
        <taxon>Mucuna</taxon>
    </lineage>
</organism>
<evidence type="ECO:0000313" key="1">
    <source>
        <dbReference type="EMBL" id="RDY07418.1"/>
    </source>
</evidence>
<dbReference type="Proteomes" id="UP000257109">
    <property type="component" value="Unassembled WGS sequence"/>
</dbReference>
<dbReference type="PANTHER" id="PTHR46481">
    <property type="entry name" value="ZINC FINGER BED DOMAIN-CONTAINING PROTEIN 4"/>
    <property type="match status" value="1"/>
</dbReference>
<accession>A0A371HX99</accession>
<proteinExistence type="predicted"/>
<dbReference type="SUPFAM" id="SSF53098">
    <property type="entry name" value="Ribonuclease H-like"/>
    <property type="match status" value="1"/>
</dbReference>